<reference evidence="2" key="1">
    <citation type="journal article" date="2023" name="Science">
        <title>Genome structures resolve the early diversification of teleost fishes.</title>
        <authorList>
            <person name="Parey E."/>
            <person name="Louis A."/>
            <person name="Montfort J."/>
            <person name="Bouchez O."/>
            <person name="Roques C."/>
            <person name="Iampietro C."/>
            <person name="Lluch J."/>
            <person name="Castinel A."/>
            <person name="Donnadieu C."/>
            <person name="Desvignes T."/>
            <person name="Floi Bucao C."/>
            <person name="Jouanno E."/>
            <person name="Wen M."/>
            <person name="Mejri S."/>
            <person name="Dirks R."/>
            <person name="Jansen H."/>
            <person name="Henkel C."/>
            <person name="Chen W.J."/>
            <person name="Zahm M."/>
            <person name="Cabau C."/>
            <person name="Klopp C."/>
            <person name="Thompson A.W."/>
            <person name="Robinson-Rechavi M."/>
            <person name="Braasch I."/>
            <person name="Lecointre G."/>
            <person name="Bobe J."/>
            <person name="Postlethwait J.H."/>
            <person name="Berthelot C."/>
            <person name="Roest Crollius H."/>
            <person name="Guiguen Y."/>
        </authorList>
    </citation>
    <scope>NUCLEOTIDE SEQUENCE</scope>
    <source>
        <strain evidence="2">WJC10195</strain>
    </source>
</reference>
<evidence type="ECO:0000313" key="3">
    <source>
        <dbReference type="Proteomes" id="UP001152622"/>
    </source>
</evidence>
<dbReference type="PANTHER" id="PTHR48465">
    <property type="entry name" value="PROTEIN SSUH2 HOMOLOG"/>
    <property type="match status" value="1"/>
</dbReference>
<dbReference type="Proteomes" id="UP001152622">
    <property type="component" value="Chromosome 5"/>
</dbReference>
<feature type="compositionally biased region" description="Pro residues" evidence="1">
    <location>
        <begin position="64"/>
        <end position="78"/>
    </location>
</feature>
<gene>
    <name evidence="2" type="ORF">SKAU_G00155280</name>
</gene>
<dbReference type="OrthoDB" id="3355217at2759"/>
<organism evidence="2 3">
    <name type="scientific">Synaphobranchus kaupii</name>
    <name type="common">Kaup's arrowtooth eel</name>
    <dbReference type="NCBI Taxonomy" id="118154"/>
    <lineage>
        <taxon>Eukaryota</taxon>
        <taxon>Metazoa</taxon>
        <taxon>Chordata</taxon>
        <taxon>Craniata</taxon>
        <taxon>Vertebrata</taxon>
        <taxon>Euteleostomi</taxon>
        <taxon>Actinopterygii</taxon>
        <taxon>Neopterygii</taxon>
        <taxon>Teleostei</taxon>
        <taxon>Anguilliformes</taxon>
        <taxon>Synaphobranchidae</taxon>
        <taxon>Synaphobranchus</taxon>
    </lineage>
</organism>
<name>A0A9Q1FHE7_SYNKA</name>
<evidence type="ECO:0000313" key="2">
    <source>
        <dbReference type="EMBL" id="KAJ8359003.1"/>
    </source>
</evidence>
<sequence length="385" mass="42599">MDKRHLLSDQDDIPAQQCQGVSSAGPVDPNQPEAGGATAPPVDMMDTVPGYEGTGAGGNDLPYQGPPQTPGPRSPGPPASNWQIPSINEVMAQEAFIEYAASKCCYSSNPAKEMVFTDLQAHNTYRYRLETFTESRCTEWASEPYTGQIVDGYMGVAPGPWDIAVSIPALFQDEKKEVRVPHTSSVKGCHSCMTLGRNPCEKCVTSGMMQCWVCKGSGRRMSDDRCRHCNGIGRVRCTTCSGAGSKTCNTCQGRGQLLCFIKLVVKWKNNMFENVVDKHSGLSMDRISAVTGEMMFSDMHPVVYPVVGFPDNAINQLAERSVREHQARFFSSCRVLQQRQTIELIPITRVHYSWKDKTHIYFVYGAEHKVYTDDYPAKCCCCSLL</sequence>
<comment type="caution">
    <text evidence="2">The sequence shown here is derived from an EMBL/GenBank/DDBJ whole genome shotgun (WGS) entry which is preliminary data.</text>
</comment>
<proteinExistence type="predicted"/>
<dbReference type="InterPro" id="IPR052789">
    <property type="entry name" value="SSUH2_homolog"/>
</dbReference>
<keyword evidence="3" id="KW-1185">Reference proteome</keyword>
<accession>A0A9Q1FHE7</accession>
<protein>
    <recommendedName>
        <fullName evidence="4">Protein SSUH2 homolog</fullName>
    </recommendedName>
</protein>
<dbReference type="PANTHER" id="PTHR48465:SF1">
    <property type="entry name" value="PROTEIN SSUH2 HOMOLOG"/>
    <property type="match status" value="1"/>
</dbReference>
<feature type="region of interest" description="Disordered" evidence="1">
    <location>
        <begin position="1"/>
        <end position="83"/>
    </location>
</feature>
<evidence type="ECO:0000256" key="1">
    <source>
        <dbReference type="SAM" id="MobiDB-lite"/>
    </source>
</evidence>
<evidence type="ECO:0008006" key="4">
    <source>
        <dbReference type="Google" id="ProtNLM"/>
    </source>
</evidence>
<dbReference type="Gene3D" id="6.20.20.10">
    <property type="match status" value="1"/>
</dbReference>
<dbReference type="EMBL" id="JAINUF010000005">
    <property type="protein sequence ID" value="KAJ8359003.1"/>
    <property type="molecule type" value="Genomic_DNA"/>
</dbReference>
<dbReference type="AlphaFoldDB" id="A0A9Q1FHE7"/>